<keyword evidence="2" id="KW-1185">Reference proteome</keyword>
<evidence type="ECO:0000313" key="1">
    <source>
        <dbReference type="EMBL" id="EHO40195.1"/>
    </source>
</evidence>
<organism evidence="1 2">
    <name type="scientific">Caldithrix abyssi DSM 13497</name>
    <dbReference type="NCBI Taxonomy" id="880073"/>
    <lineage>
        <taxon>Bacteria</taxon>
        <taxon>Pseudomonadati</taxon>
        <taxon>Calditrichota</taxon>
        <taxon>Calditrichia</taxon>
        <taxon>Calditrichales</taxon>
        <taxon>Calditrichaceae</taxon>
        <taxon>Caldithrix</taxon>
    </lineage>
</organism>
<dbReference type="RefSeq" id="WP_006927122.1">
    <property type="nucleotide sequence ID" value="NZ_CM001402.1"/>
</dbReference>
<dbReference type="PANTHER" id="PTHR38471">
    <property type="entry name" value="FOUR HELIX BUNDLE PROTEIN"/>
    <property type="match status" value="1"/>
</dbReference>
<dbReference type="AlphaFoldDB" id="H1XRP2"/>
<dbReference type="PaxDb" id="880073-Calab_0552"/>
<protein>
    <submittedName>
        <fullName evidence="1">S23 ribosomal protein</fullName>
    </submittedName>
</protein>
<name>H1XRP2_CALAY</name>
<gene>
    <name evidence="1" type="ORF">Calab_0552</name>
</gene>
<keyword evidence="1" id="KW-0687">Ribonucleoprotein</keyword>
<dbReference type="OrthoDB" id="9800370at2"/>
<keyword evidence="1" id="KW-0689">Ribosomal protein</keyword>
<dbReference type="Pfam" id="PF05635">
    <property type="entry name" value="23S_rRNA_IVP"/>
    <property type="match status" value="1"/>
</dbReference>
<dbReference type="InterPro" id="IPR036583">
    <property type="entry name" value="23S_rRNA_IVS_sf"/>
</dbReference>
<proteinExistence type="predicted"/>
<dbReference type="NCBIfam" id="TIGR02436">
    <property type="entry name" value="four helix bundle protein"/>
    <property type="match status" value="1"/>
</dbReference>
<dbReference type="EMBL" id="CM001402">
    <property type="protein sequence ID" value="EHO40195.1"/>
    <property type="molecule type" value="Genomic_DNA"/>
</dbReference>
<accession>H1XRP2</accession>
<dbReference type="Proteomes" id="UP000004671">
    <property type="component" value="Chromosome"/>
</dbReference>
<reference evidence="1 2" key="1">
    <citation type="submission" date="2011-09" db="EMBL/GenBank/DDBJ databases">
        <title>The permanent draft genome of Caldithrix abyssi DSM 13497.</title>
        <authorList>
            <consortium name="US DOE Joint Genome Institute (JGI-PGF)"/>
            <person name="Lucas S."/>
            <person name="Han J."/>
            <person name="Lapidus A."/>
            <person name="Bruce D."/>
            <person name="Goodwin L."/>
            <person name="Pitluck S."/>
            <person name="Peters L."/>
            <person name="Kyrpides N."/>
            <person name="Mavromatis K."/>
            <person name="Ivanova N."/>
            <person name="Mikhailova N."/>
            <person name="Chertkov O."/>
            <person name="Detter J.C."/>
            <person name="Tapia R."/>
            <person name="Han C."/>
            <person name="Land M."/>
            <person name="Hauser L."/>
            <person name="Markowitz V."/>
            <person name="Cheng J.-F."/>
            <person name="Hugenholtz P."/>
            <person name="Woyke T."/>
            <person name="Wu D."/>
            <person name="Spring S."/>
            <person name="Brambilla E."/>
            <person name="Klenk H.-P."/>
            <person name="Eisen J.A."/>
        </authorList>
    </citation>
    <scope>NUCLEOTIDE SEQUENCE [LARGE SCALE GENOMIC DNA]</scope>
    <source>
        <strain evidence="1 2">DSM 13497</strain>
    </source>
</reference>
<dbReference type="GO" id="GO:0005840">
    <property type="term" value="C:ribosome"/>
    <property type="evidence" value="ECO:0007669"/>
    <property type="project" value="UniProtKB-KW"/>
</dbReference>
<dbReference type="SUPFAM" id="SSF158446">
    <property type="entry name" value="IVS-encoded protein-like"/>
    <property type="match status" value="1"/>
</dbReference>
<dbReference type="eggNOG" id="ENOG50315HT">
    <property type="taxonomic scope" value="Bacteria"/>
</dbReference>
<sequence length="123" mass="14989">MGYRGFRDLKVYQLSYRLFLEIFDLTKNFPKEELYSLTDQIRRSSRSVPANIAEAWRKRKYPKSFVSKLIDLLSEESETEVWLDYSKDLNYKTKEKYKYFIQKYDEVARMLSSMIENPQKFCY</sequence>
<dbReference type="Gene3D" id="1.20.1440.60">
    <property type="entry name" value="23S rRNA-intervening sequence"/>
    <property type="match status" value="1"/>
</dbReference>
<dbReference type="InterPro" id="IPR012657">
    <property type="entry name" value="23S_rRNA-intervening_sequence"/>
</dbReference>
<dbReference type="PANTHER" id="PTHR38471:SF2">
    <property type="entry name" value="FOUR HELIX BUNDLE PROTEIN"/>
    <property type="match status" value="1"/>
</dbReference>
<dbReference type="CDD" id="cd16377">
    <property type="entry name" value="23S_rRNA_IVP_like"/>
    <property type="match status" value="1"/>
</dbReference>
<dbReference type="HOGENOM" id="CLU_129874_0_7_0"/>
<evidence type="ECO:0000313" key="2">
    <source>
        <dbReference type="Proteomes" id="UP000004671"/>
    </source>
</evidence>
<dbReference type="InParanoid" id="H1XRP2"/>